<feature type="region of interest" description="Disordered" evidence="1">
    <location>
        <begin position="316"/>
        <end position="361"/>
    </location>
</feature>
<feature type="region of interest" description="Disordered" evidence="1">
    <location>
        <begin position="710"/>
        <end position="787"/>
    </location>
</feature>
<feature type="region of interest" description="Disordered" evidence="1">
    <location>
        <begin position="597"/>
        <end position="618"/>
    </location>
</feature>
<comment type="caution">
    <text evidence="3">The sequence shown here is derived from an EMBL/GenBank/DDBJ whole genome shotgun (WGS) entry which is preliminary data.</text>
</comment>
<evidence type="ECO:0000313" key="4">
    <source>
        <dbReference type="Proteomes" id="UP000785679"/>
    </source>
</evidence>
<gene>
    <name evidence="3" type="ORF">FGO68_gene3239</name>
</gene>
<feature type="compositionally biased region" description="Basic and acidic residues" evidence="1">
    <location>
        <begin position="751"/>
        <end position="766"/>
    </location>
</feature>
<dbReference type="OrthoDB" id="303253at2759"/>
<feature type="compositionally biased region" description="Low complexity" evidence="1">
    <location>
        <begin position="331"/>
        <end position="350"/>
    </location>
</feature>
<dbReference type="AlphaFoldDB" id="A0A8J8P1W4"/>
<accession>A0A8J8P1W4</accession>
<feature type="region of interest" description="Disordered" evidence="1">
    <location>
        <begin position="668"/>
        <end position="687"/>
    </location>
</feature>
<feature type="region of interest" description="Disordered" evidence="1">
    <location>
        <begin position="839"/>
        <end position="937"/>
    </location>
</feature>
<dbReference type="InterPro" id="IPR057731">
    <property type="entry name" value="STIL_N"/>
</dbReference>
<evidence type="ECO:0000313" key="3">
    <source>
        <dbReference type="EMBL" id="TNV85363.1"/>
    </source>
</evidence>
<protein>
    <recommendedName>
        <fullName evidence="2">STIL N-terminal domain-containing protein</fullName>
    </recommendedName>
</protein>
<dbReference type="Proteomes" id="UP000785679">
    <property type="component" value="Unassembled WGS sequence"/>
</dbReference>
<dbReference type="Pfam" id="PF15253">
    <property type="entry name" value="STIL_N"/>
    <property type="match status" value="1"/>
</dbReference>
<feature type="compositionally biased region" description="Polar residues" evidence="1">
    <location>
        <begin position="673"/>
        <end position="687"/>
    </location>
</feature>
<feature type="compositionally biased region" description="Basic and acidic residues" evidence="1">
    <location>
        <begin position="842"/>
        <end position="856"/>
    </location>
</feature>
<proteinExistence type="predicted"/>
<name>A0A8J8P1W4_HALGN</name>
<evidence type="ECO:0000259" key="2">
    <source>
        <dbReference type="Pfam" id="PF15253"/>
    </source>
</evidence>
<feature type="domain" description="STIL N-terminal" evidence="2">
    <location>
        <begin position="76"/>
        <end position="221"/>
    </location>
</feature>
<keyword evidence="4" id="KW-1185">Reference proteome</keyword>
<reference evidence="3" key="1">
    <citation type="submission" date="2019-06" db="EMBL/GenBank/DDBJ databases">
        <authorList>
            <person name="Zheng W."/>
        </authorList>
    </citation>
    <scope>NUCLEOTIDE SEQUENCE</scope>
    <source>
        <strain evidence="3">QDHG01</strain>
    </source>
</reference>
<organism evidence="3 4">
    <name type="scientific">Halteria grandinella</name>
    <dbReference type="NCBI Taxonomy" id="5974"/>
    <lineage>
        <taxon>Eukaryota</taxon>
        <taxon>Sar</taxon>
        <taxon>Alveolata</taxon>
        <taxon>Ciliophora</taxon>
        <taxon>Intramacronucleata</taxon>
        <taxon>Spirotrichea</taxon>
        <taxon>Stichotrichia</taxon>
        <taxon>Sporadotrichida</taxon>
        <taxon>Halteriidae</taxon>
        <taxon>Halteria</taxon>
    </lineage>
</organism>
<sequence length="950" mass="107966">MDIAKKIKNANCEAQFYQSQLAKDLITQNKVDQSNPQISTRRISFEAETCAITPFDYLRLFFSVEADQIAQKLNIQSTILFPNLRFQLRPIPAIKFIVAPLSKILLNKIGGDPACSSNFQSANYSSGFLSLDHKGRVLPLMPNDPSTFTQKVCGIWVFGEDDARSPYVWSACARFVFCTNHKEGRGQKVPGVSPDGFIMILIDQRHRSQFFQMKMNQQETDWCVTTHQQTIEREPNLFFKPFKVDQLLRRCIVFGDYMDGRILEIRSNGIQQLSQRVQEGAINIQNQAASQIHKIHESIEEPEASESPRHQDFKHIQLPAPPSATNKAAVNRSRNSLSQNRLQQQQALQEQKNDNQEEDDMVRVRNSQHIGKGGFQVFIEDDGSSIHATPRSRKVFYEQQAKIMTLEKQVELLNQQVQHLNDMVMSQQKLINEGKIIQLSPNYSGQTTAYQTKASPNSGYNSGNNPLLHAPQPFMNNGNLVGNFNQPNISPQQRATDMNIKTNYFTNPGQKGPIEEAKLFNIDLPTSIHNLELPQLVSQPTGQFPQISNSSSQSLELEQKENEMRLYKQRMELGQLETQERYQFNPENDQIIGQVQNEEPEIPIPDTKSIGDKRSRNRGNTNVPQIHLQAKQFSSNDNIGTNNDGIMKMNNDIPSSQTVSEVSIGLQGIDGGDSSNSRLKQSENSALSTMNQELKAMKSDLKQQYEEQIISQRRPKGSRNVLNTNVVVPPGGNINIMAQQQQLKRKSSSSEAEKFNEEESKHRDSSEQSSSEDSCSDSRGDIDHTYNPYSLKKLEKAIFSKKIQNQPSQKAKPNYEIEQTKPKVVSEALNERQQDPIVVTLLKDEENQTRRGKTDWTMDLPQINYDDSEDEDDTSKGPRKKSQDSDSSSQEKNQQETLIRVEDIALSEGSEYHNKKSAPKQQKLILTEESEEEDESIRKLELKYLMMPHK</sequence>
<dbReference type="EMBL" id="RRYP01001894">
    <property type="protein sequence ID" value="TNV85363.1"/>
    <property type="molecule type" value="Genomic_DNA"/>
</dbReference>
<evidence type="ECO:0000256" key="1">
    <source>
        <dbReference type="SAM" id="MobiDB-lite"/>
    </source>
</evidence>